<gene>
    <name evidence="2" type="ORF">HAPAU_16410</name>
</gene>
<reference evidence="2 3" key="1">
    <citation type="submission" date="2016-02" db="EMBL/GenBank/DDBJ databases">
        <title>Genome sequence of Halalkalicoccus paucihalophilus DSM 24557.</title>
        <authorList>
            <person name="Poehlein A."/>
            <person name="Daniel R."/>
        </authorList>
    </citation>
    <scope>NUCLEOTIDE SEQUENCE [LARGE SCALE GENOMIC DNA]</scope>
    <source>
        <strain evidence="2 3">DSM 24557</strain>
    </source>
</reference>
<keyword evidence="1" id="KW-0472">Membrane</keyword>
<accession>A0A151AG68</accession>
<keyword evidence="1" id="KW-1133">Transmembrane helix</keyword>
<evidence type="ECO:0000313" key="2">
    <source>
        <dbReference type="EMBL" id="KYH26542.1"/>
    </source>
</evidence>
<sequence>MVRLDTTTVGSGFIGVGLAHLLAPRVLLATARYAYRRLLAADFDVNERTERRVRAIGLVMLALGTIVATANRSVSVVIDRT</sequence>
<comment type="caution">
    <text evidence="2">The sequence shown here is derived from an EMBL/GenBank/DDBJ whole genome shotgun (WGS) entry which is preliminary data.</text>
</comment>
<dbReference type="EMBL" id="LTAZ01000004">
    <property type="protein sequence ID" value="KYH26542.1"/>
    <property type="molecule type" value="Genomic_DNA"/>
</dbReference>
<dbReference type="PATRIC" id="fig|1008153.3.peg.1664"/>
<dbReference type="RefSeq" id="WP_066381336.1">
    <property type="nucleotide sequence ID" value="NZ_LTAZ01000004.1"/>
</dbReference>
<dbReference type="AlphaFoldDB" id="A0A151AG68"/>
<feature type="transmembrane region" description="Helical" evidence="1">
    <location>
        <begin position="55"/>
        <end position="78"/>
    </location>
</feature>
<organism evidence="2 3">
    <name type="scientific">Halalkalicoccus paucihalophilus</name>
    <dbReference type="NCBI Taxonomy" id="1008153"/>
    <lineage>
        <taxon>Archaea</taxon>
        <taxon>Methanobacteriati</taxon>
        <taxon>Methanobacteriota</taxon>
        <taxon>Stenosarchaea group</taxon>
        <taxon>Halobacteria</taxon>
        <taxon>Halobacteriales</taxon>
        <taxon>Halococcaceae</taxon>
        <taxon>Halalkalicoccus</taxon>
    </lineage>
</organism>
<feature type="transmembrane region" description="Helical" evidence="1">
    <location>
        <begin position="12"/>
        <end position="35"/>
    </location>
</feature>
<protein>
    <submittedName>
        <fullName evidence="2">Uncharacterized protein</fullName>
    </submittedName>
</protein>
<keyword evidence="3" id="KW-1185">Reference proteome</keyword>
<name>A0A151AG68_9EURY</name>
<evidence type="ECO:0000313" key="3">
    <source>
        <dbReference type="Proteomes" id="UP000075321"/>
    </source>
</evidence>
<evidence type="ECO:0000256" key="1">
    <source>
        <dbReference type="SAM" id="Phobius"/>
    </source>
</evidence>
<keyword evidence="1" id="KW-0812">Transmembrane</keyword>
<dbReference type="Proteomes" id="UP000075321">
    <property type="component" value="Unassembled WGS sequence"/>
</dbReference>
<dbReference type="OrthoDB" id="380914at2157"/>
<proteinExistence type="predicted"/>